<dbReference type="AlphaFoldDB" id="A0A0D2JDC9"/>
<name>A0A0D2JDC9_9EURO</name>
<dbReference type="VEuPathDB" id="FungiDB:Z518_01838"/>
<protein>
    <submittedName>
        <fullName evidence="2">Uncharacterized protein</fullName>
    </submittedName>
</protein>
<evidence type="ECO:0000313" key="3">
    <source>
        <dbReference type="Proteomes" id="UP000053617"/>
    </source>
</evidence>
<organism evidence="2 3">
    <name type="scientific">Rhinocladiella mackenziei CBS 650.93</name>
    <dbReference type="NCBI Taxonomy" id="1442369"/>
    <lineage>
        <taxon>Eukaryota</taxon>
        <taxon>Fungi</taxon>
        <taxon>Dikarya</taxon>
        <taxon>Ascomycota</taxon>
        <taxon>Pezizomycotina</taxon>
        <taxon>Eurotiomycetes</taxon>
        <taxon>Chaetothyriomycetidae</taxon>
        <taxon>Chaetothyriales</taxon>
        <taxon>Herpotrichiellaceae</taxon>
        <taxon>Rhinocladiella</taxon>
    </lineage>
</organism>
<dbReference type="RefSeq" id="XP_013274321.1">
    <property type="nucleotide sequence ID" value="XM_013418867.1"/>
</dbReference>
<dbReference type="EMBL" id="KN847476">
    <property type="protein sequence ID" value="KIX07185.1"/>
    <property type="molecule type" value="Genomic_DNA"/>
</dbReference>
<feature type="compositionally biased region" description="Polar residues" evidence="1">
    <location>
        <begin position="44"/>
        <end position="77"/>
    </location>
</feature>
<dbReference type="GeneID" id="25289909"/>
<evidence type="ECO:0000256" key="1">
    <source>
        <dbReference type="SAM" id="MobiDB-lite"/>
    </source>
</evidence>
<dbReference type="Proteomes" id="UP000053617">
    <property type="component" value="Unassembled WGS sequence"/>
</dbReference>
<sequence length="126" mass="13383">MSQEYKGQDLLNIAVQAQQDLADPKKKHGAQDSGFGGKTVHGGSVSTTESGIDQSVTNQFPGSTANYGSKVSGTGNNREIPFEEGGDIQKGTGRMTKAGDFDQGTLVRDRSTLQQNMPSNMEGKIM</sequence>
<gene>
    <name evidence="2" type="ORF">Z518_01838</name>
</gene>
<proteinExistence type="predicted"/>
<feature type="region of interest" description="Disordered" evidence="1">
    <location>
        <begin position="21"/>
        <end position="126"/>
    </location>
</feature>
<keyword evidence="3" id="KW-1185">Reference proteome</keyword>
<reference evidence="2 3" key="1">
    <citation type="submission" date="2015-01" db="EMBL/GenBank/DDBJ databases">
        <title>The Genome Sequence of Rhinocladiella mackenzie CBS 650.93.</title>
        <authorList>
            <consortium name="The Broad Institute Genomics Platform"/>
            <person name="Cuomo C."/>
            <person name="de Hoog S."/>
            <person name="Gorbushina A."/>
            <person name="Stielow B."/>
            <person name="Teixiera M."/>
            <person name="Abouelleil A."/>
            <person name="Chapman S.B."/>
            <person name="Priest M."/>
            <person name="Young S.K."/>
            <person name="Wortman J."/>
            <person name="Nusbaum C."/>
            <person name="Birren B."/>
        </authorList>
    </citation>
    <scope>NUCLEOTIDE SEQUENCE [LARGE SCALE GENOMIC DNA]</scope>
    <source>
        <strain evidence="2 3">CBS 650.93</strain>
    </source>
</reference>
<dbReference type="HOGENOM" id="CLU_154736_0_0_1"/>
<accession>A0A0D2JDC9</accession>
<dbReference type="OrthoDB" id="3359339at2759"/>
<evidence type="ECO:0000313" key="2">
    <source>
        <dbReference type="EMBL" id="KIX07185.1"/>
    </source>
</evidence>